<evidence type="ECO:0000259" key="3">
    <source>
        <dbReference type="PROSITE" id="PS51352"/>
    </source>
</evidence>
<feature type="transmembrane region" description="Helical" evidence="2">
    <location>
        <begin position="121"/>
        <end position="145"/>
    </location>
</feature>
<feature type="region of interest" description="Disordered" evidence="1">
    <location>
        <begin position="539"/>
        <end position="587"/>
    </location>
</feature>
<dbReference type="PANTHER" id="PTHR46295:SF1">
    <property type="entry name" value="ENDOPLASMIC RETICULUM RESIDENT PROTEIN 44"/>
    <property type="match status" value="1"/>
</dbReference>
<dbReference type="PROSITE" id="PS51352">
    <property type="entry name" value="THIOREDOXIN_2"/>
    <property type="match status" value="1"/>
</dbReference>
<organism evidence="4 5">
    <name type="scientific">Steinernema hermaphroditum</name>
    <dbReference type="NCBI Taxonomy" id="289476"/>
    <lineage>
        <taxon>Eukaryota</taxon>
        <taxon>Metazoa</taxon>
        <taxon>Ecdysozoa</taxon>
        <taxon>Nematoda</taxon>
        <taxon>Chromadorea</taxon>
        <taxon>Rhabditida</taxon>
        <taxon>Tylenchina</taxon>
        <taxon>Panagrolaimomorpha</taxon>
        <taxon>Strongyloidoidea</taxon>
        <taxon>Steinernematidae</taxon>
        <taxon>Steinernema</taxon>
    </lineage>
</organism>
<dbReference type="SUPFAM" id="SSF52833">
    <property type="entry name" value="Thioredoxin-like"/>
    <property type="match status" value="3"/>
</dbReference>
<proteinExistence type="predicted"/>
<comment type="caution">
    <text evidence="4">The sequence shown here is derived from an EMBL/GenBank/DDBJ whole genome shotgun (WGS) entry which is preliminary data.</text>
</comment>
<dbReference type="GO" id="GO:0005793">
    <property type="term" value="C:endoplasmic reticulum-Golgi intermediate compartment"/>
    <property type="evidence" value="ECO:0007669"/>
    <property type="project" value="TreeGrafter"/>
</dbReference>
<dbReference type="PANTHER" id="PTHR46295">
    <property type="entry name" value="ENDOPLASMIC RETICULUM RESIDENT PROTEIN 44"/>
    <property type="match status" value="1"/>
</dbReference>
<sequence>MCGTTIVKTTEKKWLLFLISFLSLLCTGYILYESLYYMLVLTHRKGFPVLPQLIAYFNIGICFLGFLNNMFVFFAIKFGAEARRGHVVILMYIIFQFYVFIVMFMVIILLCITLINNQNAVVPLAVSAPIFNIAAVSIGFFMPYYRLLKRQMLEQRVNGVEAPTVDMNAAVVHPCPHYQCGPAAVVVEHAAPPYEIDAPPEYDKVEFSVSLVPYCLSEVTPLTNANFDSIMKENQIVFVNFYADWCRFSQMLKPIFSDASDKFKDSHGKVAYANVDCDRQPELAQRFHVSKYPTLKLFRYGEMVKREYRGQRSVDAFTSYIEEQLKSAVTTVASPEEFNNRANKDKRSVIAYFPQAAGAEFDIYQRVASSLKGECDFFVGVGPELAPSGPAMTFVPANSNDHQAFNGAFNDQEFVKAWVADKCVPFVREITFENAEELTEEGLPFLILFRMAGDTESERIFTEQVIREIADQKSSINCLVADGQKFAHPLHHLGKSVKDLPLIAIDSFRHMYLFPDMNKLGQQGAIRQFVQDLHSGKLHREFHHGPDPTQPVPQIHGSADNTQPPPSVFKQLKPSDNRYSILNRDEL</sequence>
<dbReference type="InterPro" id="IPR052643">
    <property type="entry name" value="ERP44"/>
</dbReference>
<name>A0AA39M6P8_9BILA</name>
<dbReference type="Pfam" id="PF00085">
    <property type="entry name" value="Thioredoxin"/>
    <property type="match status" value="1"/>
</dbReference>
<protein>
    <recommendedName>
        <fullName evidence="3">Thioredoxin domain-containing protein</fullName>
    </recommendedName>
</protein>
<dbReference type="GO" id="GO:0006457">
    <property type="term" value="P:protein folding"/>
    <property type="evidence" value="ECO:0007669"/>
    <property type="project" value="TreeGrafter"/>
</dbReference>
<dbReference type="Pfam" id="PF13848">
    <property type="entry name" value="Thioredoxin_6"/>
    <property type="match status" value="1"/>
</dbReference>
<dbReference type="Gene3D" id="3.40.30.10">
    <property type="entry name" value="Glutaredoxin"/>
    <property type="match status" value="3"/>
</dbReference>
<evidence type="ECO:0000313" key="5">
    <source>
        <dbReference type="Proteomes" id="UP001175271"/>
    </source>
</evidence>
<keyword evidence="2" id="KW-1133">Transmembrane helix</keyword>
<keyword evidence="2" id="KW-0812">Transmembrane</keyword>
<feature type="transmembrane region" description="Helical" evidence="2">
    <location>
        <begin position="52"/>
        <end position="76"/>
    </location>
</feature>
<feature type="transmembrane region" description="Helical" evidence="2">
    <location>
        <begin position="14"/>
        <end position="32"/>
    </location>
</feature>
<dbReference type="InterPro" id="IPR036249">
    <property type="entry name" value="Thioredoxin-like_sf"/>
</dbReference>
<evidence type="ECO:0000313" key="4">
    <source>
        <dbReference type="EMBL" id="KAK0422987.1"/>
    </source>
</evidence>
<evidence type="ECO:0000256" key="1">
    <source>
        <dbReference type="SAM" id="MobiDB-lite"/>
    </source>
</evidence>
<accession>A0AA39M6P8</accession>
<reference evidence="4" key="1">
    <citation type="submission" date="2023-06" db="EMBL/GenBank/DDBJ databases">
        <title>Genomic analysis of the entomopathogenic nematode Steinernema hermaphroditum.</title>
        <authorList>
            <person name="Schwarz E.M."/>
            <person name="Heppert J.K."/>
            <person name="Baniya A."/>
            <person name="Schwartz H.T."/>
            <person name="Tan C.-H."/>
            <person name="Antoshechkin I."/>
            <person name="Sternberg P.W."/>
            <person name="Goodrich-Blair H."/>
            <person name="Dillman A.R."/>
        </authorList>
    </citation>
    <scope>NUCLEOTIDE SEQUENCE</scope>
    <source>
        <strain evidence="4">PS9179</strain>
        <tissue evidence="4">Whole animal</tissue>
    </source>
</reference>
<keyword evidence="2" id="KW-0472">Membrane</keyword>
<dbReference type="AlphaFoldDB" id="A0AA39M6P8"/>
<feature type="transmembrane region" description="Helical" evidence="2">
    <location>
        <begin position="88"/>
        <end position="115"/>
    </location>
</feature>
<evidence type="ECO:0000256" key="2">
    <source>
        <dbReference type="SAM" id="Phobius"/>
    </source>
</evidence>
<dbReference type="GO" id="GO:0003756">
    <property type="term" value="F:protein disulfide isomerase activity"/>
    <property type="evidence" value="ECO:0007669"/>
    <property type="project" value="TreeGrafter"/>
</dbReference>
<gene>
    <name evidence="4" type="ORF">QR680_007909</name>
</gene>
<dbReference type="InterPro" id="IPR013766">
    <property type="entry name" value="Thioredoxin_domain"/>
</dbReference>
<dbReference type="GO" id="GO:0005789">
    <property type="term" value="C:endoplasmic reticulum membrane"/>
    <property type="evidence" value="ECO:0007669"/>
    <property type="project" value="TreeGrafter"/>
</dbReference>
<dbReference type="Proteomes" id="UP001175271">
    <property type="component" value="Unassembled WGS sequence"/>
</dbReference>
<dbReference type="EMBL" id="JAUCMV010000001">
    <property type="protein sequence ID" value="KAK0422987.1"/>
    <property type="molecule type" value="Genomic_DNA"/>
</dbReference>
<feature type="domain" description="Thioredoxin" evidence="3">
    <location>
        <begin position="185"/>
        <end position="326"/>
    </location>
</feature>
<keyword evidence="5" id="KW-1185">Reference proteome</keyword>